<keyword evidence="2" id="KW-1185">Reference proteome</keyword>
<dbReference type="EMBL" id="AQPN01000063">
    <property type="protein sequence ID" value="EOR95241.1"/>
    <property type="molecule type" value="Genomic_DNA"/>
</dbReference>
<protein>
    <submittedName>
        <fullName evidence="1">Uncharacterized protein</fullName>
    </submittedName>
</protein>
<reference evidence="1 2" key="1">
    <citation type="journal article" date="2013" name="Genome Announc.">
        <title>Draft Genome Sequence of Arcticibacter svalbardensis Strain MN12-7T, a Member of the Family Sphingobacteriaceae Isolated from an Arctic Soil Sample.</title>
        <authorList>
            <person name="Shivaji S."/>
            <person name="Ara S."/>
            <person name="Prasad S."/>
            <person name="Manasa B.P."/>
            <person name="Begum Z."/>
            <person name="Singh A."/>
            <person name="Kumar Pinnaka A."/>
        </authorList>
    </citation>
    <scope>NUCLEOTIDE SEQUENCE [LARGE SCALE GENOMIC DNA]</scope>
    <source>
        <strain evidence="1 2">MN12-7</strain>
    </source>
</reference>
<gene>
    <name evidence="1" type="ORF">ADIARSV_1729</name>
</gene>
<dbReference type="Proteomes" id="UP000014174">
    <property type="component" value="Unassembled WGS sequence"/>
</dbReference>
<evidence type="ECO:0000313" key="1">
    <source>
        <dbReference type="EMBL" id="EOR95241.1"/>
    </source>
</evidence>
<dbReference type="AlphaFoldDB" id="R9GU56"/>
<name>R9GU56_9SPHI</name>
<proteinExistence type="predicted"/>
<sequence>MDNFGIRFGSEIYDAFFTMITVTPSAGLRHIIPVLRTEVVNINCKSFTIDLLTMVH</sequence>
<comment type="caution">
    <text evidence="1">The sequence shown here is derived from an EMBL/GenBank/DDBJ whole genome shotgun (WGS) entry which is preliminary data.</text>
</comment>
<evidence type="ECO:0000313" key="2">
    <source>
        <dbReference type="Proteomes" id="UP000014174"/>
    </source>
</evidence>
<accession>R9GU56</accession>
<organism evidence="1 2">
    <name type="scientific">Arcticibacter svalbardensis MN12-7</name>
    <dbReference type="NCBI Taxonomy" id="1150600"/>
    <lineage>
        <taxon>Bacteria</taxon>
        <taxon>Pseudomonadati</taxon>
        <taxon>Bacteroidota</taxon>
        <taxon>Sphingobacteriia</taxon>
        <taxon>Sphingobacteriales</taxon>
        <taxon>Sphingobacteriaceae</taxon>
        <taxon>Arcticibacter</taxon>
    </lineage>
</organism>